<sequence length="78" mass="9257">MDWIDIKKRGSEHYKIDPTKIEPIDLYKDGEMLRDFAICSIIKYAYRNRKESGKPINPKDIEKIKHYADMLLVTDGKR</sequence>
<evidence type="ECO:0000313" key="1">
    <source>
        <dbReference type="EMBL" id="QJA76312.1"/>
    </source>
</evidence>
<dbReference type="AlphaFoldDB" id="A0A6M3K4Q7"/>
<dbReference type="EMBL" id="MT143222">
    <property type="protein sequence ID" value="QJA94321.1"/>
    <property type="molecule type" value="Genomic_DNA"/>
</dbReference>
<protein>
    <submittedName>
        <fullName evidence="1">Putative structural protein</fullName>
    </submittedName>
</protein>
<proteinExistence type="predicted"/>
<organism evidence="1">
    <name type="scientific">viral metagenome</name>
    <dbReference type="NCBI Taxonomy" id="1070528"/>
    <lineage>
        <taxon>unclassified sequences</taxon>
        <taxon>metagenomes</taxon>
        <taxon>organismal metagenomes</taxon>
    </lineage>
</organism>
<reference evidence="1" key="1">
    <citation type="submission" date="2020-03" db="EMBL/GenBank/DDBJ databases">
        <title>The deep terrestrial virosphere.</title>
        <authorList>
            <person name="Holmfeldt K."/>
            <person name="Nilsson E."/>
            <person name="Simone D."/>
            <person name="Lopez-Fernandez M."/>
            <person name="Wu X."/>
            <person name="de Brujin I."/>
            <person name="Lundin D."/>
            <person name="Andersson A."/>
            <person name="Bertilsson S."/>
            <person name="Dopson M."/>
        </authorList>
    </citation>
    <scope>NUCLEOTIDE SEQUENCE</scope>
    <source>
        <strain evidence="1">MM415A01533</strain>
        <strain evidence="2">MM415B03898</strain>
    </source>
</reference>
<evidence type="ECO:0000313" key="2">
    <source>
        <dbReference type="EMBL" id="QJA94321.1"/>
    </source>
</evidence>
<gene>
    <name evidence="1" type="ORF">MM415A01533_0011</name>
    <name evidence="2" type="ORF">MM415B03898_0004</name>
</gene>
<dbReference type="InterPro" id="IPR021739">
    <property type="entry name" value="SaV-like"/>
</dbReference>
<dbReference type="EMBL" id="MT142217">
    <property type="protein sequence ID" value="QJA76312.1"/>
    <property type="molecule type" value="Genomic_DNA"/>
</dbReference>
<accession>A0A6M3K4Q7</accession>
<name>A0A6M3K4Q7_9ZZZZ</name>
<dbReference type="Pfam" id="PF11753">
    <property type="entry name" value="DUF3310"/>
    <property type="match status" value="1"/>
</dbReference>